<accession>A0A8B6BSI9</accession>
<proteinExistence type="predicted"/>
<evidence type="ECO:0000313" key="2">
    <source>
        <dbReference type="EMBL" id="VDH94796.1"/>
    </source>
</evidence>
<organism evidence="2 3">
    <name type="scientific">Mytilus galloprovincialis</name>
    <name type="common">Mediterranean mussel</name>
    <dbReference type="NCBI Taxonomy" id="29158"/>
    <lineage>
        <taxon>Eukaryota</taxon>
        <taxon>Metazoa</taxon>
        <taxon>Spiralia</taxon>
        <taxon>Lophotrochozoa</taxon>
        <taxon>Mollusca</taxon>
        <taxon>Bivalvia</taxon>
        <taxon>Autobranchia</taxon>
        <taxon>Pteriomorphia</taxon>
        <taxon>Mytilida</taxon>
        <taxon>Mytiloidea</taxon>
        <taxon>Mytilidae</taxon>
        <taxon>Mytilinae</taxon>
        <taxon>Mytilus</taxon>
    </lineage>
</organism>
<feature type="region of interest" description="Disordered" evidence="1">
    <location>
        <begin position="208"/>
        <end position="235"/>
    </location>
</feature>
<dbReference type="OrthoDB" id="10306408at2759"/>
<dbReference type="AlphaFoldDB" id="A0A8B6BSI9"/>
<comment type="caution">
    <text evidence="2">The sequence shown here is derived from an EMBL/GenBank/DDBJ whole genome shotgun (WGS) entry which is preliminary data.</text>
</comment>
<reference evidence="2" key="1">
    <citation type="submission" date="2018-11" db="EMBL/GenBank/DDBJ databases">
        <authorList>
            <person name="Alioto T."/>
            <person name="Alioto T."/>
        </authorList>
    </citation>
    <scope>NUCLEOTIDE SEQUENCE</scope>
</reference>
<protein>
    <submittedName>
        <fullName evidence="2">Uncharacterized protein</fullName>
    </submittedName>
</protein>
<name>A0A8B6BSI9_MYTGA</name>
<evidence type="ECO:0000313" key="3">
    <source>
        <dbReference type="Proteomes" id="UP000596742"/>
    </source>
</evidence>
<gene>
    <name evidence="2" type="ORF">MGAL_10B015537</name>
</gene>
<dbReference type="EMBL" id="UYJE01000640">
    <property type="protein sequence ID" value="VDH94796.1"/>
    <property type="molecule type" value="Genomic_DNA"/>
</dbReference>
<keyword evidence="3" id="KW-1185">Reference proteome</keyword>
<sequence length="235" mass="26962">MAVDLFWSLATLSENPDIVELLKVYTKNVIRHDNEQITTPLTQETNEHGKQPKVHHILKATEERDLSALHELCQSIETFDPNSSLRRTSTVDKSSAQLINLQRRLSIRAFDLSTLRHVKSIDKSEPLHIYKLVLKEKSKCEDKLNSSVIENISDENKSEVEEDQFSEQIDVFENADNKTDDAVSKYAMGIKENCDSFETVKDCLENCSENKESNRNDENRSSFEKVTIRSESPED</sequence>
<evidence type="ECO:0000256" key="1">
    <source>
        <dbReference type="SAM" id="MobiDB-lite"/>
    </source>
</evidence>
<dbReference type="Proteomes" id="UP000596742">
    <property type="component" value="Unassembled WGS sequence"/>
</dbReference>